<reference evidence="12 13" key="1">
    <citation type="submission" date="2024-04" db="EMBL/GenBank/DDBJ databases">
        <authorList>
            <person name="Cremers G."/>
        </authorList>
    </citation>
    <scope>NUCLEOTIDE SEQUENCE [LARGE SCALE GENOMIC DNA]</scope>
    <source>
        <strain evidence="12">MeCH1-AG</strain>
    </source>
</reference>
<name>A0ABP1CA37_9GAMM</name>
<dbReference type="InterPro" id="IPR002195">
    <property type="entry name" value="Dihydroorotase_CS"/>
</dbReference>
<comment type="cofactor">
    <cofactor evidence="9 10">
        <name>Zn(2+)</name>
        <dbReference type="ChEBI" id="CHEBI:29105"/>
    </cofactor>
    <text evidence="9 10">Binds 2 Zn(2+) ions per subunit.</text>
</comment>
<keyword evidence="13" id="KW-1185">Reference proteome</keyword>
<feature type="binding site" evidence="9">
    <location>
        <position position="136"/>
    </location>
    <ligand>
        <name>substrate</name>
    </ligand>
</feature>
<evidence type="ECO:0000256" key="7">
    <source>
        <dbReference type="ARBA" id="ARBA00022833"/>
    </source>
</evidence>
<dbReference type="PROSITE" id="PS00482">
    <property type="entry name" value="DIHYDROOROTASE_1"/>
    <property type="match status" value="1"/>
</dbReference>
<feature type="binding site" evidence="9">
    <location>
        <position position="263"/>
    </location>
    <ligand>
        <name>substrate</name>
    </ligand>
</feature>
<feature type="binding site" evidence="9">
    <location>
        <position position="247"/>
    </location>
    <ligand>
        <name>Zn(2+)</name>
        <dbReference type="ChEBI" id="CHEBI:29105"/>
        <label>1</label>
    </ligand>
</feature>
<evidence type="ECO:0000256" key="9">
    <source>
        <dbReference type="HAMAP-Rule" id="MF_00219"/>
    </source>
</evidence>
<feature type="binding site" evidence="9">
    <location>
        <position position="41"/>
    </location>
    <ligand>
        <name>substrate</name>
    </ligand>
</feature>
<dbReference type="EMBL" id="OZ026884">
    <property type="protein sequence ID" value="CAL1240742.1"/>
    <property type="molecule type" value="Genomic_DNA"/>
</dbReference>
<evidence type="ECO:0000256" key="3">
    <source>
        <dbReference type="ARBA" id="ARBA00005631"/>
    </source>
</evidence>
<evidence type="ECO:0000256" key="2">
    <source>
        <dbReference type="ARBA" id="ARBA00004880"/>
    </source>
</evidence>
<organism evidence="12 13">
    <name type="scientific">Candidatus Methylocalor cossyra</name>
    <dbReference type="NCBI Taxonomy" id="3108543"/>
    <lineage>
        <taxon>Bacteria</taxon>
        <taxon>Pseudomonadati</taxon>
        <taxon>Pseudomonadota</taxon>
        <taxon>Gammaproteobacteria</taxon>
        <taxon>Methylococcales</taxon>
        <taxon>Methylococcaceae</taxon>
        <taxon>Candidatus Methylocalor</taxon>
    </lineage>
</organism>
<feature type="binding site" description="via carbamate group" evidence="9">
    <location>
        <position position="99"/>
    </location>
    <ligand>
        <name>Zn(2+)</name>
        <dbReference type="ChEBI" id="CHEBI:29105"/>
        <label>2</label>
    </ligand>
</feature>
<dbReference type="PANTHER" id="PTHR43137:SF1">
    <property type="entry name" value="DIHYDROOROTASE"/>
    <property type="match status" value="1"/>
</dbReference>
<dbReference type="Gene3D" id="3.20.20.140">
    <property type="entry name" value="Metal-dependent hydrolases"/>
    <property type="match status" value="1"/>
</dbReference>
<feature type="binding site" evidence="9">
    <location>
        <position position="136"/>
    </location>
    <ligand>
        <name>Zn(2+)</name>
        <dbReference type="ChEBI" id="CHEBI:29105"/>
        <label>2</label>
    </ligand>
</feature>
<protein>
    <recommendedName>
        <fullName evidence="4 9">Dihydroorotase</fullName>
        <shortName evidence="9">DHOase</shortName>
        <ecNumber evidence="4 9">3.5.2.3</ecNumber>
    </recommendedName>
</protein>
<feature type="domain" description="Amidohydrolase-related" evidence="11">
    <location>
        <begin position="11"/>
        <end position="305"/>
    </location>
</feature>
<evidence type="ECO:0000256" key="1">
    <source>
        <dbReference type="ARBA" id="ARBA00002368"/>
    </source>
</evidence>
<evidence type="ECO:0000256" key="4">
    <source>
        <dbReference type="ARBA" id="ARBA00012860"/>
    </source>
</evidence>
<dbReference type="PROSITE" id="PS00483">
    <property type="entry name" value="DIHYDROOROTASE_2"/>
    <property type="match status" value="1"/>
</dbReference>
<dbReference type="NCBIfam" id="TIGR00856">
    <property type="entry name" value="pyrC_dimer"/>
    <property type="match status" value="1"/>
</dbReference>
<feature type="binding site" evidence="9">
    <location>
        <position position="251"/>
    </location>
    <ligand>
        <name>substrate</name>
    </ligand>
</feature>
<evidence type="ECO:0000256" key="6">
    <source>
        <dbReference type="ARBA" id="ARBA00022801"/>
    </source>
</evidence>
<dbReference type="RefSeq" id="WP_348757316.1">
    <property type="nucleotide sequence ID" value="NZ_OZ026884.1"/>
</dbReference>
<comment type="similarity">
    <text evidence="3 9 10">Belongs to the metallo-dependent hydrolases superfamily. DHOase family. Class II DHOase subfamily.</text>
</comment>
<feature type="binding site" evidence="9">
    <location>
        <begin position="15"/>
        <end position="17"/>
    </location>
    <ligand>
        <name>substrate</name>
    </ligand>
</feature>
<feature type="active site" evidence="9">
    <location>
        <position position="247"/>
    </location>
</feature>
<evidence type="ECO:0000256" key="10">
    <source>
        <dbReference type="RuleBase" id="RU003440"/>
    </source>
</evidence>
<gene>
    <name evidence="9 12" type="primary">pyrC</name>
    <name evidence="12" type="ORF">MECH1_V1_1966</name>
</gene>
<proteinExistence type="inferred from homology"/>
<keyword evidence="6 9" id="KW-0378">Hydrolase</keyword>
<keyword evidence="5 9" id="KW-0479">Metal-binding</keyword>
<evidence type="ECO:0000256" key="8">
    <source>
        <dbReference type="ARBA" id="ARBA00022975"/>
    </source>
</evidence>
<feature type="binding site" evidence="9">
    <location>
        <position position="15"/>
    </location>
    <ligand>
        <name>Zn(2+)</name>
        <dbReference type="ChEBI" id="CHEBI:29105"/>
        <label>1</label>
    </ligand>
</feature>
<evidence type="ECO:0000259" key="11">
    <source>
        <dbReference type="Pfam" id="PF01979"/>
    </source>
</evidence>
<comment type="function">
    <text evidence="1 9">Catalyzes the reversible cyclization of carbamoyl aspartate to dihydroorotate.</text>
</comment>
<sequence length="346" mass="38171">MQRLSLTRPDDWHLHLRDGAVLHDAVPHSARQFARAAIMPNLQPPVTTVADALGYRARILAALPAGLAFEPLMVLYLTDGTAVEEIRRAAEEPRVLGWKLYPAGATTHSAAGVRDLARLYPVLAAMERHGVPLLVHGEVADPGVDIFDREKVFVDRHLSPMVAHFPELRIVLEHVTTREGVQFVWDSGPRIAATLTAHHLLYNRNALLAGGVRPHFYCLPVLKREHHRQALLEAATSGNPKFFLGTDSAPHPRRQKESAVGCAGCYTAPAALELYAAAFEAAGALDRLEAFASFHGADFYGLPRNRERIVMERRPWSVPERLPFGDQEAIPLLAGQTLEWRCAGMA</sequence>
<evidence type="ECO:0000313" key="13">
    <source>
        <dbReference type="Proteomes" id="UP001497493"/>
    </source>
</evidence>
<dbReference type="InterPro" id="IPR032466">
    <property type="entry name" value="Metal_Hydrolase"/>
</dbReference>
<evidence type="ECO:0000313" key="12">
    <source>
        <dbReference type="EMBL" id="CAL1240742.1"/>
    </source>
</evidence>
<dbReference type="SUPFAM" id="SSF51556">
    <property type="entry name" value="Metallo-dependent hydrolases"/>
    <property type="match status" value="1"/>
</dbReference>
<dbReference type="CDD" id="cd01294">
    <property type="entry name" value="DHOase"/>
    <property type="match status" value="1"/>
</dbReference>
<accession>A0ABP1CA37</accession>
<feature type="binding site" evidence="9">
    <location>
        <position position="174"/>
    </location>
    <ligand>
        <name>Zn(2+)</name>
        <dbReference type="ChEBI" id="CHEBI:29105"/>
        <label>2</label>
    </ligand>
</feature>
<dbReference type="InterPro" id="IPR006680">
    <property type="entry name" value="Amidohydro-rel"/>
</dbReference>
<feature type="binding site" description="via carbamate group" evidence="9">
    <location>
        <position position="99"/>
    </location>
    <ligand>
        <name>Zn(2+)</name>
        <dbReference type="ChEBI" id="CHEBI:29105"/>
        <label>1</label>
    </ligand>
</feature>
<dbReference type="InterPro" id="IPR004721">
    <property type="entry name" value="DHOdimr"/>
</dbReference>
<dbReference type="Pfam" id="PF01979">
    <property type="entry name" value="Amidohydro_1"/>
    <property type="match status" value="1"/>
</dbReference>
<feature type="modified residue" description="N6-carboxylysine" evidence="9">
    <location>
        <position position="99"/>
    </location>
</feature>
<dbReference type="Proteomes" id="UP001497493">
    <property type="component" value="Chromosome"/>
</dbReference>
<comment type="pathway">
    <text evidence="2 9 10">Pyrimidine metabolism; UMP biosynthesis via de novo pathway; (S)-dihydroorotate from bicarbonate: step 3/3.</text>
</comment>
<dbReference type="PIRSF" id="PIRSF001237">
    <property type="entry name" value="DHOdimr"/>
    <property type="match status" value="1"/>
</dbReference>
<keyword evidence="7 9" id="KW-0862">Zinc</keyword>
<evidence type="ECO:0000256" key="5">
    <source>
        <dbReference type="ARBA" id="ARBA00022723"/>
    </source>
</evidence>
<comment type="catalytic activity">
    <reaction evidence="9 10">
        <text>(S)-dihydroorotate + H2O = N-carbamoyl-L-aspartate + H(+)</text>
        <dbReference type="Rhea" id="RHEA:24296"/>
        <dbReference type="ChEBI" id="CHEBI:15377"/>
        <dbReference type="ChEBI" id="CHEBI:15378"/>
        <dbReference type="ChEBI" id="CHEBI:30864"/>
        <dbReference type="ChEBI" id="CHEBI:32814"/>
        <dbReference type="EC" id="3.5.2.3"/>
    </reaction>
</comment>
<dbReference type="PANTHER" id="PTHR43137">
    <property type="entry name" value="DIHYDROOROTASE"/>
    <property type="match status" value="1"/>
</dbReference>
<feature type="binding site" evidence="9">
    <location>
        <position position="13"/>
    </location>
    <ligand>
        <name>Zn(2+)</name>
        <dbReference type="ChEBI" id="CHEBI:29105"/>
        <label>1</label>
    </ligand>
</feature>
<dbReference type="EC" id="3.5.2.3" evidence="4 9"/>
<dbReference type="GO" id="GO:0004151">
    <property type="term" value="F:dihydroorotase activity"/>
    <property type="evidence" value="ECO:0007669"/>
    <property type="project" value="UniProtKB-EC"/>
</dbReference>
<keyword evidence="8 9" id="KW-0665">Pyrimidine biosynthesis</keyword>
<feature type="binding site" evidence="9">
    <location>
        <position position="219"/>
    </location>
    <ligand>
        <name>substrate</name>
    </ligand>
</feature>
<dbReference type="HAMAP" id="MF_00219">
    <property type="entry name" value="PyrC_classII"/>
    <property type="match status" value="1"/>
</dbReference>
<comment type="subunit">
    <text evidence="9">Homodimer.</text>
</comment>